<evidence type="ECO:0000313" key="1">
    <source>
        <dbReference type="EMBL" id="MEM5338827.1"/>
    </source>
</evidence>
<organism evidence="1 2">
    <name type="scientific">Paraburkholderia azotifigens</name>
    <dbReference type="NCBI Taxonomy" id="2057004"/>
    <lineage>
        <taxon>Bacteria</taxon>
        <taxon>Pseudomonadati</taxon>
        <taxon>Pseudomonadota</taxon>
        <taxon>Betaproteobacteria</taxon>
        <taxon>Burkholderiales</taxon>
        <taxon>Burkholderiaceae</taxon>
        <taxon>Paraburkholderia</taxon>
    </lineage>
</organism>
<accession>A0ABU9QVK7</accession>
<dbReference type="NCBIfam" id="NF033832">
    <property type="entry name" value="sce7726_fam"/>
    <property type="match status" value="1"/>
</dbReference>
<name>A0ABU9QVK7_9BURK</name>
<proteinExistence type="predicted"/>
<gene>
    <name evidence="1" type="ORF">V4C56_04200</name>
</gene>
<dbReference type="InterPro" id="IPR047729">
    <property type="entry name" value="Sce7726-like"/>
</dbReference>
<dbReference type="EMBL" id="JAZHGA010000002">
    <property type="protein sequence ID" value="MEM5338827.1"/>
    <property type="molecule type" value="Genomic_DNA"/>
</dbReference>
<keyword evidence="2" id="KW-1185">Reference proteome</keyword>
<sequence length="292" mass="32906">MNLTAAERLRTLARMFARPIFSEIARTGHWRQPLSFLDNHGLVRKASRQPLSALFDSAWHEIRRGYRNEFVYKTEIANRIIFGRHSPRTSCMHVELPVGRSIVDVAVFNGTATAYEIKTEFDTPRRLTTQTTDYLAAFDRVCLVTHPRCADNYMAITDPRVGILTLTERGSLCTLREPMGNRDNVQPSAVFSCLHKAEYVAAAESKLCATIEKPTAVIQAFCASVFSQFTPDEAHAIFVNALRNRKTDGATVRFVTSLPKSLRVLGYATPLSGRQRETALSALREDIHYRLI</sequence>
<reference evidence="1 2" key="1">
    <citation type="submission" date="2024-01" db="EMBL/GenBank/DDBJ databases">
        <title>The diversity of rhizobia nodulating Mimosa spp. in eleven states of Brazil covering several biomes is determined by host plant, location, and edaphic factors.</title>
        <authorList>
            <person name="Rouws L."/>
            <person name="Barauna A."/>
            <person name="Beukes C."/>
            <person name="De Faria S.M."/>
            <person name="Gross E."/>
            <person name="Dos Reis Junior F.B."/>
            <person name="Simon M."/>
            <person name="Maluk M."/>
            <person name="Odee D.W."/>
            <person name="Kenicer G."/>
            <person name="Young J.P.W."/>
            <person name="Reis V.M."/>
            <person name="Zilli J."/>
            <person name="James E.K."/>
        </authorList>
    </citation>
    <scope>NUCLEOTIDE SEQUENCE [LARGE SCALE GENOMIC DNA]</scope>
    <source>
        <strain evidence="1 2">JPY530</strain>
    </source>
</reference>
<dbReference type="Proteomes" id="UP001481677">
    <property type="component" value="Unassembled WGS sequence"/>
</dbReference>
<comment type="caution">
    <text evidence="1">The sequence shown here is derived from an EMBL/GenBank/DDBJ whole genome shotgun (WGS) entry which is preliminary data.</text>
</comment>
<evidence type="ECO:0000313" key="2">
    <source>
        <dbReference type="Proteomes" id="UP001481677"/>
    </source>
</evidence>
<dbReference type="RefSeq" id="WP_342958578.1">
    <property type="nucleotide sequence ID" value="NZ_JAZHFZ010000002.1"/>
</dbReference>
<protein>
    <submittedName>
        <fullName evidence="1">Sce7726 family protein</fullName>
    </submittedName>
</protein>